<reference evidence="1 2" key="1">
    <citation type="journal article" date="2016" name="Front. Microbiol.">
        <title>Genomic Resource of Rice Seed Associated Bacteria.</title>
        <authorList>
            <person name="Midha S."/>
            <person name="Bansal K."/>
            <person name="Sharma S."/>
            <person name="Kumar N."/>
            <person name="Patil P.P."/>
            <person name="Chaudhry V."/>
            <person name="Patil P.B."/>
        </authorList>
    </citation>
    <scope>NUCLEOTIDE SEQUENCE [LARGE SCALE GENOMIC DNA]</scope>
    <source>
        <strain evidence="1 2">SA3</strain>
    </source>
</reference>
<comment type="caution">
    <text evidence="1">The sequence shown here is derived from an EMBL/GenBank/DDBJ whole genome shotgun (WGS) entry which is preliminary data.</text>
</comment>
<sequence>MAFFSAQRVLVIPPLSRYLNAASTVRHAEVNFRLKMLASGLFSLMVRVKLSALINRLAVQGIHSLTGQHVLLV</sequence>
<protein>
    <submittedName>
        <fullName evidence="1">Uncharacterized protein</fullName>
    </submittedName>
</protein>
<dbReference type="AlphaFoldDB" id="A0A8E1S0L7"/>
<proteinExistence type="predicted"/>
<dbReference type="EMBL" id="LDSE01000009">
    <property type="protein sequence ID" value="KTS68791.1"/>
    <property type="molecule type" value="Genomic_DNA"/>
</dbReference>
<dbReference type="Proteomes" id="UP000071979">
    <property type="component" value="Unassembled WGS sequence"/>
</dbReference>
<accession>A0A8E1S0L7</accession>
<evidence type="ECO:0000313" key="1">
    <source>
        <dbReference type="EMBL" id="KTS68791.1"/>
    </source>
</evidence>
<gene>
    <name evidence="1" type="ORF">SA3R_05750</name>
</gene>
<evidence type="ECO:0000313" key="2">
    <source>
        <dbReference type="Proteomes" id="UP000071979"/>
    </source>
</evidence>
<organism evidence="1 2">
    <name type="scientific">Pantoea dispersa</name>
    <dbReference type="NCBI Taxonomy" id="59814"/>
    <lineage>
        <taxon>Bacteria</taxon>
        <taxon>Pseudomonadati</taxon>
        <taxon>Pseudomonadota</taxon>
        <taxon>Gammaproteobacteria</taxon>
        <taxon>Enterobacterales</taxon>
        <taxon>Erwiniaceae</taxon>
        <taxon>Pantoea</taxon>
    </lineage>
</organism>
<name>A0A8E1S0L7_9GAMM</name>